<evidence type="ECO:0008006" key="8">
    <source>
        <dbReference type="Google" id="ProtNLM"/>
    </source>
</evidence>
<protein>
    <recommendedName>
        <fullName evidence="8">Type II toxin-antitoxin system HipA family toxin</fullName>
    </recommendedName>
</protein>
<keyword evidence="7" id="KW-1185">Reference proteome</keyword>
<evidence type="ECO:0000259" key="5">
    <source>
        <dbReference type="Pfam" id="PF13657"/>
    </source>
</evidence>
<feature type="domain" description="HipA N-terminal subdomain 1" evidence="5">
    <location>
        <begin position="13"/>
        <end position="108"/>
    </location>
</feature>
<evidence type="ECO:0000313" key="6">
    <source>
        <dbReference type="EMBL" id="GAW97082.1"/>
    </source>
</evidence>
<gene>
    <name evidence="6" type="ORF">MTCD1_02708</name>
</gene>
<proteinExistence type="inferred from homology"/>
<organism evidence="6 7">
    <name type="scientific">Colwellia marinimaniae</name>
    <dbReference type="NCBI Taxonomy" id="1513592"/>
    <lineage>
        <taxon>Bacteria</taxon>
        <taxon>Pseudomonadati</taxon>
        <taxon>Pseudomonadota</taxon>
        <taxon>Gammaproteobacteria</taxon>
        <taxon>Alteromonadales</taxon>
        <taxon>Colwelliaceae</taxon>
        <taxon>Colwellia</taxon>
    </lineage>
</organism>
<evidence type="ECO:0000256" key="2">
    <source>
        <dbReference type="ARBA" id="ARBA00022679"/>
    </source>
</evidence>
<name>A0ABQ0MXI6_9GAMM</name>
<evidence type="ECO:0000256" key="3">
    <source>
        <dbReference type="ARBA" id="ARBA00022777"/>
    </source>
</evidence>
<comment type="similarity">
    <text evidence="1">Belongs to the HipA Ser/Thr kinase family.</text>
</comment>
<feature type="domain" description="HipA-like C-terminal" evidence="4">
    <location>
        <begin position="155"/>
        <end position="406"/>
    </location>
</feature>
<dbReference type="EMBL" id="BDQM01000025">
    <property type="protein sequence ID" value="GAW97082.1"/>
    <property type="molecule type" value="Genomic_DNA"/>
</dbReference>
<dbReference type="Pfam" id="PF13657">
    <property type="entry name" value="Couple_hipA"/>
    <property type="match status" value="1"/>
</dbReference>
<dbReference type="Pfam" id="PF07804">
    <property type="entry name" value="HipA_C"/>
    <property type="match status" value="1"/>
</dbReference>
<evidence type="ECO:0000256" key="1">
    <source>
        <dbReference type="ARBA" id="ARBA00010164"/>
    </source>
</evidence>
<dbReference type="PANTHER" id="PTHR37419:SF1">
    <property type="entry name" value="SERINE_THREONINE-PROTEIN KINASE TOXIN HIPA"/>
    <property type="match status" value="1"/>
</dbReference>
<dbReference type="NCBIfam" id="TIGR03071">
    <property type="entry name" value="couple_hipA"/>
    <property type="match status" value="1"/>
</dbReference>
<dbReference type="InterPro" id="IPR052028">
    <property type="entry name" value="HipA_Ser/Thr_kinase"/>
</dbReference>
<dbReference type="RefSeq" id="WP_057181456.1">
    <property type="nucleotide sequence ID" value="NZ_BDQM01000025.1"/>
</dbReference>
<comment type="caution">
    <text evidence="6">The sequence shown here is derived from an EMBL/GenBank/DDBJ whole genome shotgun (WGS) entry which is preliminary data.</text>
</comment>
<reference evidence="6 7" key="1">
    <citation type="submission" date="2017-06" db="EMBL/GenBank/DDBJ databases">
        <title>Whole Genome Sequences of Colwellia marinimaniae MTCD1.</title>
        <authorList>
            <person name="Kusumoto H."/>
            <person name="Inoue M."/>
            <person name="Tanikawa K."/>
            <person name="Maeji H."/>
            <person name="Cameron J.H."/>
            <person name="Bartlett D.H."/>
        </authorList>
    </citation>
    <scope>NUCLEOTIDE SEQUENCE [LARGE SCALE GENOMIC DNA]</scope>
    <source>
        <strain evidence="6 7">MTCD1</strain>
    </source>
</reference>
<accession>A0ABQ0MXI6</accession>
<keyword evidence="3" id="KW-0418">Kinase</keyword>
<sequence>MTTTKNDEAYTLIVSFAGKKIGTLVQDKNTNLLHLHYDKNWQLHGFPITPALPLTNQHSPEVSYNYLDNALPEGEARKLLAQNLGISEKNVYSQVRALGNDLAGAITFNHASAEQNENSQPCGPIFRPLAAAELIARLDHKEDIGLLIWDDKPRLSVAGVQDKLNVFINPPDKTDDDTDMKIGFGDGSLCSTHLLKFEKANCPNLVINEYFCMKLSHEVGLPTAEVSFTRFGEHPALIVKRFDRKYEAENKIVRRRHVIDGCQALNLPRDNKYERNLGDGRDVKHIRDGASLKKLFDFCKTMNSPVASTQWLINWQLFNLMINNFDSHGKNVSLFFDKNNNQFTPAYDLVNVAMFSSFKHVLAMAMGDEFEPVDIHAYQLADFAETCNIDKKLLSRLLVALAKKVISTLNSNIILKSFSENKYVTKEDINYLTAVSENIKLRAEHLLSQAADIPSIEV</sequence>
<dbReference type="PANTHER" id="PTHR37419">
    <property type="entry name" value="SERINE/THREONINE-PROTEIN KINASE TOXIN HIPA"/>
    <property type="match status" value="1"/>
</dbReference>
<keyword evidence="2" id="KW-0808">Transferase</keyword>
<dbReference type="Proteomes" id="UP000197068">
    <property type="component" value="Unassembled WGS sequence"/>
</dbReference>
<dbReference type="InterPro" id="IPR012893">
    <property type="entry name" value="HipA-like_C"/>
</dbReference>
<evidence type="ECO:0000259" key="4">
    <source>
        <dbReference type="Pfam" id="PF07804"/>
    </source>
</evidence>
<dbReference type="InterPro" id="IPR017508">
    <property type="entry name" value="HipA_N1"/>
</dbReference>
<evidence type="ECO:0000313" key="7">
    <source>
        <dbReference type="Proteomes" id="UP000197068"/>
    </source>
</evidence>